<dbReference type="Gene3D" id="3.40.1010.10">
    <property type="entry name" value="Cobalt-precorrin-4 Transmethylase, Domain 1"/>
    <property type="match status" value="1"/>
</dbReference>
<dbReference type="STRING" id="1255658.FM114_12330"/>
<dbReference type="PANTHER" id="PTHR43467:SF2">
    <property type="entry name" value="COBALT-PRECORRIN-2 C(20)-METHYLTRANSFERASE"/>
    <property type="match status" value="1"/>
</dbReference>
<dbReference type="InterPro" id="IPR035996">
    <property type="entry name" value="4pyrrol_Methylase_sf"/>
</dbReference>
<evidence type="ECO:0000313" key="9">
    <source>
        <dbReference type="EMBL" id="SJN40779.1"/>
    </source>
</evidence>
<protein>
    <submittedName>
        <fullName evidence="9">Cobalt-precorrin-2 C20-methyltransferase</fullName>
        <ecNumber evidence="9">2.1.1.130</ecNumber>
    </submittedName>
</protein>
<dbReference type="UniPathway" id="UPA00148"/>
<dbReference type="EC" id="2.1.1.130" evidence="9"/>
<keyword evidence="10" id="KW-1185">Reference proteome</keyword>
<dbReference type="RefSeq" id="WP_256763808.1">
    <property type="nucleotide sequence ID" value="NZ_FUKQ01000046.1"/>
</dbReference>
<accession>A0A1R4K915</accession>
<dbReference type="InterPro" id="IPR012382">
    <property type="entry name" value="CobI/CbiL"/>
</dbReference>
<comment type="pathway">
    <text evidence="1">Cofactor biosynthesis; adenosylcobalamin biosynthesis.</text>
</comment>
<keyword evidence="3" id="KW-0169">Cobalamin biosynthesis</keyword>
<proteinExistence type="inferred from homology"/>
<dbReference type="Pfam" id="PF00590">
    <property type="entry name" value="TP_methylase"/>
    <property type="match status" value="1"/>
</dbReference>
<sequence length="255" mass="26382">MSRTVHADNGPRRVLVGVGVGPGDPELVTLQAARLLAEADVVLVPATEASGDGPGRAEQIVTAVAPEARIERIPFSMGDRKGVTEKRRESWQASADAAITHFEAGVGVVAMATVGDPSVFSTFSYLAGTVRERLSDVEVRLAPGITAMQALAANSGTPLCEGTEVLALVPATRDLTGLGEVLEVADSVCIYKGGRQLPALRAILDEHGRSAVVGTNVSLPEQTLADLADLDAEATAPYFSAVLTTPERTSTGGAL</sequence>
<keyword evidence="4 9" id="KW-0489">Methyltransferase</keyword>
<dbReference type="InterPro" id="IPR014776">
    <property type="entry name" value="4pyrrole_Mease_sub2"/>
</dbReference>
<dbReference type="Proteomes" id="UP000188342">
    <property type="component" value="Unassembled WGS sequence"/>
</dbReference>
<keyword evidence="5 9" id="KW-0808">Transferase</keyword>
<comment type="similarity">
    <text evidence="2 7">Belongs to the precorrin methyltransferase family.</text>
</comment>
<evidence type="ECO:0000256" key="4">
    <source>
        <dbReference type="ARBA" id="ARBA00022603"/>
    </source>
</evidence>
<dbReference type="CDD" id="cd11645">
    <property type="entry name" value="Precorrin_2_C20_MT"/>
    <property type="match status" value="1"/>
</dbReference>
<dbReference type="InterPro" id="IPR000878">
    <property type="entry name" value="4pyrrol_Mease"/>
</dbReference>
<dbReference type="SUPFAM" id="SSF53790">
    <property type="entry name" value="Tetrapyrrole methylase"/>
    <property type="match status" value="1"/>
</dbReference>
<evidence type="ECO:0000313" key="10">
    <source>
        <dbReference type="Proteomes" id="UP000188342"/>
    </source>
</evidence>
<dbReference type="Gene3D" id="3.30.950.10">
    <property type="entry name" value="Methyltransferase, Cobalt-precorrin-4 Transmethylase, Domain 2"/>
    <property type="match status" value="1"/>
</dbReference>
<dbReference type="AlphaFoldDB" id="A0A1R4K915"/>
<dbReference type="GO" id="GO:0030788">
    <property type="term" value="F:precorrin-2 C20-methyltransferase activity"/>
    <property type="evidence" value="ECO:0007669"/>
    <property type="project" value="UniProtKB-EC"/>
</dbReference>
<evidence type="ECO:0000256" key="2">
    <source>
        <dbReference type="ARBA" id="ARBA00005879"/>
    </source>
</evidence>
<evidence type="ECO:0000256" key="3">
    <source>
        <dbReference type="ARBA" id="ARBA00022573"/>
    </source>
</evidence>
<dbReference type="PIRSF" id="PIRSF036427">
    <property type="entry name" value="Precrrn-2_mtase"/>
    <property type="match status" value="1"/>
</dbReference>
<feature type="domain" description="Tetrapyrrole methylase" evidence="8">
    <location>
        <begin position="15"/>
        <end position="225"/>
    </location>
</feature>
<dbReference type="GO" id="GO:0009236">
    <property type="term" value="P:cobalamin biosynthetic process"/>
    <property type="evidence" value="ECO:0007669"/>
    <property type="project" value="UniProtKB-UniRule"/>
</dbReference>
<dbReference type="InterPro" id="IPR006364">
    <property type="entry name" value="CobI/CbiL/CobIJ_dom"/>
</dbReference>
<gene>
    <name evidence="9" type="ORF">FM114_12330</name>
</gene>
<name>A0A1R4K915_9ACTN</name>
<evidence type="ECO:0000256" key="7">
    <source>
        <dbReference type="PIRNR" id="PIRNR036427"/>
    </source>
</evidence>
<organism evidence="9 10">
    <name type="scientific">Luteococcus japonicus LSP_Lj1</name>
    <dbReference type="NCBI Taxonomy" id="1255658"/>
    <lineage>
        <taxon>Bacteria</taxon>
        <taxon>Bacillati</taxon>
        <taxon>Actinomycetota</taxon>
        <taxon>Actinomycetes</taxon>
        <taxon>Propionibacteriales</taxon>
        <taxon>Propionibacteriaceae</taxon>
        <taxon>Luteococcus</taxon>
    </lineage>
</organism>
<dbReference type="InterPro" id="IPR014777">
    <property type="entry name" value="4pyrrole_Mease_sub1"/>
</dbReference>
<reference evidence="9 10" key="1">
    <citation type="submission" date="2017-02" db="EMBL/GenBank/DDBJ databases">
        <authorList>
            <person name="Peterson S.W."/>
        </authorList>
    </citation>
    <scope>NUCLEOTIDE SEQUENCE [LARGE SCALE GENOMIC DNA]</scope>
    <source>
        <strain evidence="9 10">LSP_Lj1</strain>
    </source>
</reference>
<evidence type="ECO:0000256" key="6">
    <source>
        <dbReference type="ARBA" id="ARBA00022691"/>
    </source>
</evidence>
<dbReference type="NCBIfam" id="TIGR01467">
    <property type="entry name" value="cobI_cbiL"/>
    <property type="match status" value="1"/>
</dbReference>
<evidence type="ECO:0000256" key="1">
    <source>
        <dbReference type="ARBA" id="ARBA00004953"/>
    </source>
</evidence>
<keyword evidence="6" id="KW-0949">S-adenosyl-L-methionine</keyword>
<dbReference type="EMBL" id="FUKQ01000046">
    <property type="protein sequence ID" value="SJN40779.1"/>
    <property type="molecule type" value="Genomic_DNA"/>
</dbReference>
<evidence type="ECO:0000256" key="5">
    <source>
        <dbReference type="ARBA" id="ARBA00022679"/>
    </source>
</evidence>
<evidence type="ECO:0000259" key="8">
    <source>
        <dbReference type="Pfam" id="PF00590"/>
    </source>
</evidence>
<dbReference type="PANTHER" id="PTHR43467">
    <property type="entry name" value="COBALT-PRECORRIN-2 C(20)-METHYLTRANSFERASE"/>
    <property type="match status" value="1"/>
</dbReference>
<dbReference type="GO" id="GO:0032259">
    <property type="term" value="P:methylation"/>
    <property type="evidence" value="ECO:0007669"/>
    <property type="project" value="UniProtKB-KW"/>
</dbReference>